<dbReference type="GO" id="GO:0016682">
    <property type="term" value="F:oxidoreductase activity, acting on diphenols and related substances as donors, oxygen as acceptor"/>
    <property type="evidence" value="ECO:0007669"/>
    <property type="project" value="TreeGrafter"/>
</dbReference>
<dbReference type="GO" id="GO:0019646">
    <property type="term" value="P:aerobic electron transport chain"/>
    <property type="evidence" value="ECO:0007669"/>
    <property type="project" value="InterPro"/>
</dbReference>
<evidence type="ECO:0000256" key="2">
    <source>
        <dbReference type="ARBA" id="ARBA00009819"/>
    </source>
</evidence>
<feature type="compositionally biased region" description="Low complexity" evidence="13">
    <location>
        <begin position="452"/>
        <end position="464"/>
    </location>
</feature>
<feature type="transmembrane region" description="Helical" evidence="12">
    <location>
        <begin position="316"/>
        <end position="342"/>
    </location>
</feature>
<evidence type="ECO:0000256" key="9">
    <source>
        <dbReference type="ARBA" id="ARBA00022989"/>
    </source>
</evidence>
<dbReference type="Proteomes" id="UP000471560">
    <property type="component" value="Unassembled WGS sequence"/>
</dbReference>
<dbReference type="PANTHER" id="PTHR30365">
    <property type="entry name" value="CYTOCHROME D UBIQUINOL OXIDASE"/>
    <property type="match status" value="1"/>
</dbReference>
<feature type="transmembrane region" description="Helical" evidence="12">
    <location>
        <begin position="125"/>
        <end position="147"/>
    </location>
</feature>
<evidence type="ECO:0000313" key="15">
    <source>
        <dbReference type="Proteomes" id="UP000471560"/>
    </source>
</evidence>
<feature type="region of interest" description="Disordered" evidence="13">
    <location>
        <begin position="449"/>
        <end position="471"/>
    </location>
</feature>
<dbReference type="GO" id="GO:0020037">
    <property type="term" value="F:heme binding"/>
    <property type="evidence" value="ECO:0007669"/>
    <property type="project" value="TreeGrafter"/>
</dbReference>
<comment type="similarity">
    <text evidence="2 12">Belongs to the cytochrome ubiquinol oxidase subunit 1 family.</text>
</comment>
<keyword evidence="6 12" id="KW-0812">Transmembrane</keyword>
<evidence type="ECO:0000256" key="7">
    <source>
        <dbReference type="ARBA" id="ARBA00022723"/>
    </source>
</evidence>
<dbReference type="GO" id="GO:0070069">
    <property type="term" value="C:cytochrome complex"/>
    <property type="evidence" value="ECO:0007669"/>
    <property type="project" value="UniProtKB-UniRule"/>
</dbReference>
<dbReference type="GO" id="GO:0046872">
    <property type="term" value="F:metal ion binding"/>
    <property type="evidence" value="ECO:0007669"/>
    <property type="project" value="UniProtKB-UniRule"/>
</dbReference>
<keyword evidence="4 12" id="KW-1003">Cell membrane</keyword>
<keyword evidence="8 12" id="KW-0249">Electron transport</keyword>
<dbReference type="GO" id="GO:0009055">
    <property type="term" value="F:electron transfer activity"/>
    <property type="evidence" value="ECO:0007669"/>
    <property type="project" value="UniProtKB-UniRule"/>
</dbReference>
<feature type="transmembrane region" description="Helical" evidence="12">
    <location>
        <begin position="405"/>
        <end position="428"/>
    </location>
</feature>
<feature type="transmembrane region" description="Helical" evidence="12">
    <location>
        <begin position="186"/>
        <end position="207"/>
    </location>
</feature>
<evidence type="ECO:0000313" key="14">
    <source>
        <dbReference type="EMBL" id="NEI38758.1"/>
    </source>
</evidence>
<evidence type="ECO:0000256" key="5">
    <source>
        <dbReference type="ARBA" id="ARBA00022617"/>
    </source>
</evidence>
<dbReference type="InterPro" id="IPR002585">
    <property type="entry name" value="Cyt-d_ubiquinol_oxidase_su_1"/>
</dbReference>
<dbReference type="RefSeq" id="WP_164579256.1">
    <property type="nucleotide sequence ID" value="NZ_JAAXDH010000038.1"/>
</dbReference>
<accession>A0A6P0BH29</accession>
<comment type="caution">
    <text evidence="14">The sequence shown here is derived from an EMBL/GenBank/DDBJ whole genome shotgun (WGS) entry which is preliminary data.</text>
</comment>
<dbReference type="AlphaFoldDB" id="A0A6P0BH29"/>
<feature type="transmembrane region" description="Helical" evidence="12">
    <location>
        <begin position="96"/>
        <end position="118"/>
    </location>
</feature>
<organism evidence="14 15">
    <name type="scientific">Rhizobium leguminosarum</name>
    <dbReference type="NCBI Taxonomy" id="384"/>
    <lineage>
        <taxon>Bacteria</taxon>
        <taxon>Pseudomonadati</taxon>
        <taxon>Pseudomonadota</taxon>
        <taxon>Alphaproteobacteria</taxon>
        <taxon>Hyphomicrobiales</taxon>
        <taxon>Rhizobiaceae</taxon>
        <taxon>Rhizobium/Agrobacterium group</taxon>
        <taxon>Rhizobium</taxon>
    </lineage>
</organism>
<feature type="transmembrane region" description="Helical" evidence="12">
    <location>
        <begin position="12"/>
        <end position="34"/>
    </location>
</feature>
<keyword evidence="11 12" id="KW-0472">Membrane</keyword>
<dbReference type="PANTHER" id="PTHR30365:SF14">
    <property type="entry name" value="CYTOCHROME BD MENAQUINOL OXIDASE SUBUNIT I-RELATED"/>
    <property type="match status" value="1"/>
</dbReference>
<dbReference type="GO" id="GO:0005886">
    <property type="term" value="C:plasma membrane"/>
    <property type="evidence" value="ECO:0007669"/>
    <property type="project" value="UniProtKB-SubCell"/>
</dbReference>
<keyword evidence="7 12" id="KW-0479">Metal-binding</keyword>
<keyword evidence="9 12" id="KW-1133">Transmembrane helix</keyword>
<evidence type="ECO:0000256" key="11">
    <source>
        <dbReference type="ARBA" id="ARBA00023136"/>
    </source>
</evidence>
<protein>
    <submittedName>
        <fullName evidence="14">Cytochrome ubiquinol oxidase subunit I</fullName>
    </submittedName>
</protein>
<feature type="transmembrane region" description="Helical" evidence="12">
    <location>
        <begin position="55"/>
        <end position="76"/>
    </location>
</feature>
<dbReference type="EMBL" id="WUEZ01000065">
    <property type="protein sequence ID" value="NEI38758.1"/>
    <property type="molecule type" value="Genomic_DNA"/>
</dbReference>
<reference evidence="14 15" key="1">
    <citation type="submission" date="2019-12" db="EMBL/GenBank/DDBJ databases">
        <title>Rhizobium genotypes associated with high levels of biological nitrogen fixation by grain legumes in a temperate-maritime cropping system.</title>
        <authorList>
            <person name="Maluk M."/>
            <person name="Francesc Ferrando Molina F."/>
            <person name="Lopez Del Egido L."/>
            <person name="Lafos M."/>
            <person name="Langarica-Fuentes A."/>
            <person name="Gebre Yohannes G."/>
            <person name="Young M.W."/>
            <person name="Martin P."/>
            <person name="Gantlett R."/>
            <person name="Kenicer G."/>
            <person name="Hawes C."/>
            <person name="Begg G.S."/>
            <person name="Quilliam R.S."/>
            <person name="Squire G.R."/>
            <person name="Poole P.S."/>
            <person name="Young P.W."/>
            <person name="Iannetta P.M."/>
            <person name="James E.K."/>
        </authorList>
    </citation>
    <scope>NUCLEOTIDE SEQUENCE [LARGE SCALE GENOMIC DNA]</scope>
    <source>
        <strain evidence="14 15">JHI1096</strain>
    </source>
</reference>
<gene>
    <name evidence="14" type="ORF">GR204_33290</name>
</gene>
<keyword evidence="10 12" id="KW-0408">Iron</keyword>
<keyword evidence="5 12" id="KW-0349">Heme</keyword>
<sequence>MELDPVVLSRIQFAFVISFHIIFPAFTMGLAAWLATIEGMRLFTGNMLYRRVFDFWLKVFAVSFGMGVVTGIVMAFQFGTNWGALAERMGSIQGPLLGYEAFTAFMLEATFFGVMLLGRDRVPQGFYFFACCMVALGTMLSSFWILANNSWMQVPVGHEIVDGRIIPADWSAIVLGPVMLVRWPHMLLAAFLTSAMSIAATGAWYLLRDIHRPAARVMLHWGLGLTAALIPLQIFFGHLAGLYVLQHQPAKFAAIEARWQSQQPASEVLIAWPNQASGRNLYAIEIPRLGSFIASGDWTSRETGLDAFPQEDRPPVLIPFLGFRLMVGMGLIMLAVSWLGNVLRWLGRLETTRWFLWGTFLSFPTGFIAVLSGWYTAEVGRQPWVVYGILRTRDAVTPSLTTSDVMISLTVYMLVYAVLGSFGISYIYKLLRDGPGGAAEAIPNATASRPMAFADTADTATGGTPHPRRQK</sequence>
<evidence type="ECO:0000256" key="8">
    <source>
        <dbReference type="ARBA" id="ARBA00022982"/>
    </source>
</evidence>
<evidence type="ECO:0000256" key="6">
    <source>
        <dbReference type="ARBA" id="ARBA00022692"/>
    </source>
</evidence>
<evidence type="ECO:0000256" key="4">
    <source>
        <dbReference type="ARBA" id="ARBA00022475"/>
    </source>
</evidence>
<evidence type="ECO:0000256" key="3">
    <source>
        <dbReference type="ARBA" id="ARBA00022448"/>
    </source>
</evidence>
<evidence type="ECO:0000256" key="10">
    <source>
        <dbReference type="ARBA" id="ARBA00023004"/>
    </source>
</evidence>
<dbReference type="Pfam" id="PF01654">
    <property type="entry name" value="Cyt_bd_oxida_I"/>
    <property type="match status" value="1"/>
</dbReference>
<feature type="transmembrane region" description="Helical" evidence="12">
    <location>
        <begin position="219"/>
        <end position="245"/>
    </location>
</feature>
<proteinExistence type="inferred from homology"/>
<name>A0A6P0BH29_RHILE</name>
<evidence type="ECO:0000256" key="13">
    <source>
        <dbReference type="SAM" id="MobiDB-lite"/>
    </source>
</evidence>
<keyword evidence="3 12" id="KW-0813">Transport</keyword>
<evidence type="ECO:0000256" key="1">
    <source>
        <dbReference type="ARBA" id="ARBA00004651"/>
    </source>
</evidence>
<dbReference type="PIRSF" id="PIRSF006446">
    <property type="entry name" value="Cyt_quinol_oxidase_1"/>
    <property type="match status" value="1"/>
</dbReference>
<feature type="transmembrane region" description="Helical" evidence="12">
    <location>
        <begin position="354"/>
        <end position="375"/>
    </location>
</feature>
<comment type="subcellular location">
    <subcellularLocation>
        <location evidence="12">Cell inner membrane</location>
    </subcellularLocation>
    <subcellularLocation>
        <location evidence="1">Cell membrane</location>
        <topology evidence="1">Multi-pass membrane protein</topology>
    </subcellularLocation>
</comment>
<evidence type="ECO:0000256" key="12">
    <source>
        <dbReference type="PIRNR" id="PIRNR006446"/>
    </source>
</evidence>